<evidence type="ECO:0000313" key="3">
    <source>
        <dbReference type="Proteomes" id="UP000007319"/>
    </source>
</evidence>
<evidence type="ECO:0000256" key="1">
    <source>
        <dbReference type="SAM" id="SignalP"/>
    </source>
</evidence>
<feature type="signal peptide" evidence="1">
    <location>
        <begin position="1"/>
        <end position="19"/>
    </location>
</feature>
<dbReference type="Proteomes" id="UP000007319">
    <property type="component" value="Plasmid AZOBR_p5"/>
</dbReference>
<protein>
    <submittedName>
        <fullName evidence="2">Uncharacterized protein</fullName>
    </submittedName>
</protein>
<dbReference type="AlphaFoldDB" id="A0A9P1K1I9"/>
<proteinExistence type="predicted"/>
<dbReference type="KEGG" id="abs:AZOBR_p50057"/>
<dbReference type="RefSeq" id="WP_014242629.1">
    <property type="nucleotide sequence ID" value="NC_016619.1"/>
</dbReference>
<evidence type="ECO:0000313" key="2">
    <source>
        <dbReference type="EMBL" id="CCD03830.1"/>
    </source>
</evidence>
<organism evidence="2 3">
    <name type="scientific">Azospirillum baldaniorum</name>
    <dbReference type="NCBI Taxonomy" id="1064539"/>
    <lineage>
        <taxon>Bacteria</taxon>
        <taxon>Pseudomonadati</taxon>
        <taxon>Pseudomonadota</taxon>
        <taxon>Alphaproteobacteria</taxon>
        <taxon>Rhodospirillales</taxon>
        <taxon>Azospirillaceae</taxon>
        <taxon>Azospirillum</taxon>
    </lineage>
</organism>
<gene>
    <name evidence="2" type="ORF">AZOBR_p50057</name>
</gene>
<keyword evidence="3" id="KW-1185">Reference proteome</keyword>
<dbReference type="EMBL" id="HE577332">
    <property type="protein sequence ID" value="CCD03830.1"/>
    <property type="molecule type" value="Genomic_DNA"/>
</dbReference>
<sequence>MKSIAVLAAVAAITFAANAVQSGYTDLRVRIAAAEANSSAGSIAQDGAAPVRVLASLR</sequence>
<name>A0A9P1K1I9_9PROT</name>
<accession>A0A9P1K1I9</accession>
<keyword evidence="2" id="KW-0614">Plasmid</keyword>
<feature type="chain" id="PRO_5040254869" evidence="1">
    <location>
        <begin position="20"/>
        <end position="58"/>
    </location>
</feature>
<keyword evidence="1" id="KW-0732">Signal</keyword>
<reference evidence="2 3" key="1">
    <citation type="journal article" date="2011" name="PLoS Genet.">
        <title>Azospirillum genomes reveal transition of bacteria from aquatic to terrestrial environments.</title>
        <authorList>
            <person name="Wisniewski-Dye F."/>
            <person name="Borziak K."/>
            <person name="Khalsa-Moyers G."/>
            <person name="Alexandre G."/>
            <person name="Sukharnikov L.O."/>
            <person name="Wuichet K."/>
            <person name="Hurst G.B."/>
            <person name="McDonald W.H."/>
            <person name="Robertson J.S."/>
            <person name="Barbe V."/>
            <person name="Calteau A."/>
            <person name="Rouy Z."/>
            <person name="Mangenot S."/>
            <person name="Prigent-Combaret C."/>
            <person name="Normand P."/>
            <person name="Boyer M."/>
            <person name="Siguier P."/>
            <person name="Dessaux Y."/>
            <person name="Elmerich C."/>
            <person name="Condemine G."/>
            <person name="Krishnen G."/>
            <person name="Kennedy I."/>
            <person name="Paterson A.H."/>
            <person name="Gonzalez V."/>
            <person name="Mavingui P."/>
            <person name="Zhulin I.B."/>
        </authorList>
    </citation>
    <scope>NUCLEOTIDE SEQUENCE [LARGE SCALE GENOMIC DNA]</scope>
    <source>
        <strain evidence="2 3">Sp245</strain>
    </source>
</reference>
<geneLocation type="plasmid" evidence="2 3">
    <name>AZOBR_p5</name>
</geneLocation>